<protein>
    <submittedName>
        <fullName evidence="3">D-alanyl-D-alanine carboxypeptidase / D-alanyl-D-alanine-endopeptidase (Penicillin-binding protein 4)</fullName>
    </submittedName>
</protein>
<dbReference type="EMBL" id="FOZZ01000002">
    <property type="protein sequence ID" value="SFS50688.1"/>
    <property type="molecule type" value="Genomic_DNA"/>
</dbReference>
<dbReference type="PANTHER" id="PTHR30023:SF0">
    <property type="entry name" value="PENICILLIN-SENSITIVE CARBOXYPEPTIDASE A"/>
    <property type="match status" value="1"/>
</dbReference>
<dbReference type="AlphaFoldDB" id="A0A1I6QEH7"/>
<dbReference type="PANTHER" id="PTHR30023">
    <property type="entry name" value="D-ALANYL-D-ALANINE CARBOXYPEPTIDASE"/>
    <property type="match status" value="1"/>
</dbReference>
<evidence type="ECO:0000256" key="1">
    <source>
        <dbReference type="ARBA" id="ARBA00006096"/>
    </source>
</evidence>
<dbReference type="Gene3D" id="3.40.710.10">
    <property type="entry name" value="DD-peptidase/beta-lactamase superfamily"/>
    <property type="match status" value="2"/>
</dbReference>
<dbReference type="InterPro" id="IPR000667">
    <property type="entry name" value="Peptidase_S13"/>
</dbReference>
<dbReference type="GO" id="GO:0000270">
    <property type="term" value="P:peptidoglycan metabolic process"/>
    <property type="evidence" value="ECO:0007669"/>
    <property type="project" value="TreeGrafter"/>
</dbReference>
<dbReference type="NCBIfam" id="TIGR00666">
    <property type="entry name" value="PBP4"/>
    <property type="match status" value="1"/>
</dbReference>
<keyword evidence="2" id="KW-0378">Hydrolase</keyword>
<keyword evidence="4" id="KW-1185">Reference proteome</keyword>
<dbReference type="InterPro" id="IPR012338">
    <property type="entry name" value="Beta-lactam/transpept-like"/>
</dbReference>
<accession>A0A1I6QEH7</accession>
<keyword evidence="3" id="KW-0645">Protease</keyword>
<dbReference type="SUPFAM" id="SSF56601">
    <property type="entry name" value="beta-lactamase/transpeptidase-like"/>
    <property type="match status" value="1"/>
</dbReference>
<evidence type="ECO:0000313" key="3">
    <source>
        <dbReference type="EMBL" id="SFS50688.1"/>
    </source>
</evidence>
<proteinExistence type="inferred from homology"/>
<dbReference type="GO" id="GO:0006508">
    <property type="term" value="P:proteolysis"/>
    <property type="evidence" value="ECO:0007669"/>
    <property type="project" value="InterPro"/>
</dbReference>
<gene>
    <name evidence="3" type="ORF">SAMN05660206_102295</name>
</gene>
<dbReference type="Pfam" id="PF02113">
    <property type="entry name" value="Peptidase_S13"/>
    <property type="match status" value="1"/>
</dbReference>
<comment type="similarity">
    <text evidence="1">Belongs to the peptidase S13 family.</text>
</comment>
<evidence type="ECO:0000313" key="4">
    <source>
        <dbReference type="Proteomes" id="UP000198785"/>
    </source>
</evidence>
<dbReference type="GO" id="GO:0004185">
    <property type="term" value="F:serine-type carboxypeptidase activity"/>
    <property type="evidence" value="ECO:0007669"/>
    <property type="project" value="InterPro"/>
</dbReference>
<dbReference type="STRING" id="683125.SAMN05660206_102295"/>
<keyword evidence="3" id="KW-0121">Carboxypeptidase</keyword>
<reference evidence="3 4" key="1">
    <citation type="submission" date="2016-10" db="EMBL/GenBank/DDBJ databases">
        <authorList>
            <person name="de Groot N.N."/>
        </authorList>
    </citation>
    <scope>NUCLEOTIDE SEQUENCE [LARGE SCALE GENOMIC DNA]</scope>
    <source>
        <strain evidence="3 4">DSM 22789</strain>
    </source>
</reference>
<name>A0A1I6QEH7_9SPHI</name>
<organism evidence="3 4">
    <name type="scientific">Sphingobacterium wenxiniae</name>
    <dbReference type="NCBI Taxonomy" id="683125"/>
    <lineage>
        <taxon>Bacteria</taxon>
        <taxon>Pseudomonadati</taxon>
        <taxon>Bacteroidota</taxon>
        <taxon>Sphingobacteriia</taxon>
        <taxon>Sphingobacteriales</taxon>
        <taxon>Sphingobacteriaceae</taxon>
        <taxon>Sphingobacterium</taxon>
    </lineage>
</organism>
<dbReference type="Proteomes" id="UP000198785">
    <property type="component" value="Unassembled WGS sequence"/>
</dbReference>
<evidence type="ECO:0000256" key="2">
    <source>
        <dbReference type="ARBA" id="ARBA00022801"/>
    </source>
</evidence>
<dbReference type="PRINTS" id="PR00922">
    <property type="entry name" value="DADACBPTASE3"/>
</dbReference>
<sequence>MTFKINNLTETAPFLGQFLFIRVFCKFTSMNRFRILLLIVTLFQLQVKAQDTAILKQVFEQSPVLKDYFFGFSLYDLDQNRFLIGIDEGKYFTPASNTKVFTLFASLKHIGDSIPGIHYVERGDSLIFWGTGDPTFLHSKLDSHRVYNFLKNTSKKLYYAEERNVEEPFYRHGWAIDDYDEYYQPELSTFPIYGNVTTFRAEGGKLKVTPQYFEKQISIKEKGENKFGVQRDFNQNRYVLNGTVIPNNYINEKPFKYSTEVFIDLLQDTLGKAVEVVQVEKPQNHQVLYSTSTREVLREMMLPSDNFLAEQLNMVAAINQYGEFKTTQLRKDMEEGYYKYFTDKIALRDGSGLSAYNKVTPRSMVELLLMVQQEIPDETALHYLFPTGGVDGTLKSAYSLDGGEAFVWAKTGTISGVHNQSGFIRTRTGRRLVFSFMNNNFLGSATPARKEMVRIMTFIREKL</sequence>